<dbReference type="Pfam" id="PF02632">
    <property type="entry name" value="BioY"/>
    <property type="match status" value="1"/>
</dbReference>
<dbReference type="Gene3D" id="1.10.1760.20">
    <property type="match status" value="1"/>
</dbReference>
<feature type="transmembrane region" description="Helical" evidence="3">
    <location>
        <begin position="84"/>
        <end position="102"/>
    </location>
</feature>
<evidence type="ECO:0000313" key="4">
    <source>
        <dbReference type="EMBL" id="OIV37713.1"/>
    </source>
</evidence>
<dbReference type="AlphaFoldDB" id="A0A1J7BW67"/>
<evidence type="ECO:0000313" key="5">
    <source>
        <dbReference type="Proteomes" id="UP000243342"/>
    </source>
</evidence>
<proteinExistence type="inferred from homology"/>
<evidence type="ECO:0000256" key="3">
    <source>
        <dbReference type="SAM" id="Phobius"/>
    </source>
</evidence>
<reference evidence="4 5" key="1">
    <citation type="submission" date="2016-10" db="EMBL/GenBank/DDBJ databases">
        <title>Genome sequence of Streptomyces gilvigriseus MUSC 26.</title>
        <authorList>
            <person name="Lee L.-H."/>
            <person name="Ser H.-L."/>
        </authorList>
    </citation>
    <scope>NUCLEOTIDE SEQUENCE [LARGE SCALE GENOMIC DNA]</scope>
    <source>
        <strain evidence="4 5">MUSC 26</strain>
    </source>
</reference>
<comment type="subcellular location">
    <subcellularLocation>
        <location evidence="2">Cell membrane</location>
        <topology evidence="2">Multi-pass membrane protein</topology>
    </subcellularLocation>
</comment>
<feature type="transmembrane region" description="Helical" evidence="3">
    <location>
        <begin position="142"/>
        <end position="161"/>
    </location>
</feature>
<organism evidence="4 5">
    <name type="scientific">Mangrovactinospora gilvigrisea</name>
    <dbReference type="NCBI Taxonomy" id="1428644"/>
    <lineage>
        <taxon>Bacteria</taxon>
        <taxon>Bacillati</taxon>
        <taxon>Actinomycetota</taxon>
        <taxon>Actinomycetes</taxon>
        <taxon>Kitasatosporales</taxon>
        <taxon>Streptomycetaceae</taxon>
        <taxon>Mangrovactinospora</taxon>
    </lineage>
</organism>
<accession>A0A1J7BW67</accession>
<keyword evidence="2" id="KW-1003">Cell membrane</keyword>
<dbReference type="RefSeq" id="WP_071656214.1">
    <property type="nucleotide sequence ID" value="NZ_MLCF01000043.1"/>
</dbReference>
<dbReference type="PIRSF" id="PIRSF016661">
    <property type="entry name" value="BioY"/>
    <property type="match status" value="1"/>
</dbReference>
<dbReference type="GO" id="GO:0005886">
    <property type="term" value="C:plasma membrane"/>
    <property type="evidence" value="ECO:0007669"/>
    <property type="project" value="UniProtKB-SubCell"/>
</dbReference>
<feature type="transmembrane region" description="Helical" evidence="3">
    <location>
        <begin position="173"/>
        <end position="198"/>
    </location>
</feature>
<comment type="caution">
    <text evidence="4">The sequence shown here is derived from an EMBL/GenBank/DDBJ whole genome shotgun (WGS) entry which is preliminary data.</text>
</comment>
<dbReference type="PANTHER" id="PTHR34295">
    <property type="entry name" value="BIOTIN TRANSPORTER BIOY"/>
    <property type="match status" value="1"/>
</dbReference>
<evidence type="ECO:0000256" key="2">
    <source>
        <dbReference type="PIRNR" id="PIRNR016661"/>
    </source>
</evidence>
<dbReference type="OrthoDB" id="1496139at2"/>
<dbReference type="STRING" id="1428644.BIV57_09020"/>
<comment type="similarity">
    <text evidence="1 2">Belongs to the BioY family.</text>
</comment>
<dbReference type="InterPro" id="IPR003784">
    <property type="entry name" value="BioY"/>
</dbReference>
<dbReference type="EMBL" id="MLCF01000043">
    <property type="protein sequence ID" value="OIV37713.1"/>
    <property type="molecule type" value="Genomic_DNA"/>
</dbReference>
<dbReference type="Proteomes" id="UP000243342">
    <property type="component" value="Unassembled WGS sequence"/>
</dbReference>
<keyword evidence="5" id="KW-1185">Reference proteome</keyword>
<keyword evidence="2 3" id="KW-0472">Membrane</keyword>
<feature type="transmembrane region" description="Helical" evidence="3">
    <location>
        <begin position="108"/>
        <end position="130"/>
    </location>
</feature>
<name>A0A1J7BW67_9ACTN</name>
<keyword evidence="2" id="KW-0813">Transport</keyword>
<sequence>MSLAAATARPGHVLADVLSDAVGRRTRAAVPALVRDAALVAGGAALTGAAAQLSVHLPGTPVPVTGQTFAVLLVGTSLGARRGFASLALYVLLGMAGLPWFAGGSSGSAGASFGYLLAYPFAAALVGALARRGGDRTVLRTAGVMALGSLAIYAVGVPWLMASVHVGLAKGLALGAVPFLIGDAVKLVLAAGLLPTAWKLVGRGERG</sequence>
<evidence type="ECO:0000256" key="1">
    <source>
        <dbReference type="ARBA" id="ARBA00010692"/>
    </source>
</evidence>
<dbReference type="PANTHER" id="PTHR34295:SF1">
    <property type="entry name" value="BIOTIN TRANSPORTER BIOY"/>
    <property type="match status" value="1"/>
</dbReference>
<keyword evidence="3" id="KW-1133">Transmembrane helix</keyword>
<protein>
    <recommendedName>
        <fullName evidence="2">Biotin transporter</fullName>
    </recommendedName>
</protein>
<gene>
    <name evidence="4" type="ORF">BIV57_09020</name>
</gene>
<keyword evidence="3" id="KW-0812">Transmembrane</keyword>
<dbReference type="GO" id="GO:0015225">
    <property type="term" value="F:biotin transmembrane transporter activity"/>
    <property type="evidence" value="ECO:0007669"/>
    <property type="project" value="UniProtKB-UniRule"/>
</dbReference>